<dbReference type="GO" id="GO:0046872">
    <property type="term" value="F:metal ion binding"/>
    <property type="evidence" value="ECO:0007669"/>
    <property type="project" value="UniProtKB-KW"/>
</dbReference>
<dbReference type="InterPro" id="IPR050071">
    <property type="entry name" value="Dehydroquinate_synthase"/>
</dbReference>
<dbReference type="AlphaFoldDB" id="A0A6N6VZU9"/>
<evidence type="ECO:0000256" key="2">
    <source>
        <dbReference type="ARBA" id="ARBA00001941"/>
    </source>
</evidence>
<comment type="caution">
    <text evidence="8">The sequence shown here is derived from an EMBL/GenBank/DDBJ whole genome shotgun (WGS) entry which is preliminary data.</text>
</comment>
<dbReference type="PANTHER" id="PTHR43622">
    <property type="entry name" value="3-DEHYDROQUINATE SYNTHASE"/>
    <property type="match status" value="1"/>
</dbReference>
<proteinExistence type="predicted"/>
<comment type="cofactor">
    <cofactor evidence="1">
        <name>NAD(+)</name>
        <dbReference type="ChEBI" id="CHEBI:57540"/>
    </cofactor>
</comment>
<evidence type="ECO:0000313" key="8">
    <source>
        <dbReference type="EMBL" id="KAB8040906.1"/>
    </source>
</evidence>
<evidence type="ECO:0000256" key="1">
    <source>
        <dbReference type="ARBA" id="ARBA00001911"/>
    </source>
</evidence>
<comment type="cofactor">
    <cofactor evidence="2">
        <name>Co(2+)</name>
        <dbReference type="ChEBI" id="CHEBI:48828"/>
    </cofactor>
</comment>
<dbReference type="InterPro" id="IPR056179">
    <property type="entry name" value="DHQS_C"/>
</dbReference>
<dbReference type="GO" id="GO:0003856">
    <property type="term" value="F:3-dehydroquinate synthase activity"/>
    <property type="evidence" value="ECO:0007669"/>
    <property type="project" value="TreeGrafter"/>
</dbReference>
<protein>
    <submittedName>
        <fullName evidence="8">Uncharacterized protein</fullName>
    </submittedName>
</protein>
<gene>
    <name evidence="8" type="ORF">GCL60_02960</name>
</gene>
<dbReference type="Pfam" id="PF24621">
    <property type="entry name" value="DHQS_C"/>
    <property type="match status" value="1"/>
</dbReference>
<feature type="domain" description="3-dehydroquinate synthase C-terminal" evidence="7">
    <location>
        <begin position="222"/>
        <end position="369"/>
    </location>
</feature>
<dbReference type="Gene3D" id="1.20.1090.10">
    <property type="entry name" value="Dehydroquinate synthase-like - alpha domain"/>
    <property type="match status" value="1"/>
</dbReference>
<keyword evidence="9" id="KW-1185">Reference proteome</keyword>
<dbReference type="OrthoDB" id="5289337at2"/>
<keyword evidence="5" id="KW-0472">Membrane</keyword>
<dbReference type="Pfam" id="PF01761">
    <property type="entry name" value="DHQ_synthase"/>
    <property type="match status" value="1"/>
</dbReference>
<evidence type="ECO:0000256" key="3">
    <source>
        <dbReference type="ARBA" id="ARBA00022723"/>
    </source>
</evidence>
<evidence type="ECO:0000256" key="4">
    <source>
        <dbReference type="ARBA" id="ARBA00023027"/>
    </source>
</evidence>
<dbReference type="EMBL" id="WFLM01000001">
    <property type="protein sequence ID" value="KAB8040906.1"/>
    <property type="molecule type" value="Genomic_DNA"/>
</dbReference>
<accession>A0A6N6VZU9</accession>
<organism evidence="8 9">
    <name type="scientific">Silvanigrella paludirubra</name>
    <dbReference type="NCBI Taxonomy" id="2499159"/>
    <lineage>
        <taxon>Bacteria</taxon>
        <taxon>Pseudomonadati</taxon>
        <taxon>Bdellovibrionota</taxon>
        <taxon>Oligoflexia</taxon>
        <taxon>Silvanigrellales</taxon>
        <taxon>Silvanigrellaceae</taxon>
        <taxon>Silvanigrella</taxon>
    </lineage>
</organism>
<name>A0A6N6VZU9_9BACT</name>
<feature type="transmembrane region" description="Helical" evidence="5">
    <location>
        <begin position="140"/>
        <end position="160"/>
    </location>
</feature>
<dbReference type="InterPro" id="IPR030960">
    <property type="entry name" value="DHQS/DOIS_N"/>
</dbReference>
<keyword evidence="3" id="KW-0479">Metal-binding</keyword>
<keyword evidence="4" id="KW-0520">NAD</keyword>
<evidence type="ECO:0000313" key="9">
    <source>
        <dbReference type="Proteomes" id="UP000437748"/>
    </source>
</evidence>
<dbReference type="PANTHER" id="PTHR43622:SF1">
    <property type="entry name" value="3-DEHYDROQUINATE SYNTHASE"/>
    <property type="match status" value="1"/>
</dbReference>
<dbReference type="Proteomes" id="UP000437748">
    <property type="component" value="Unassembled WGS sequence"/>
</dbReference>
<dbReference type="RefSeq" id="WP_153418428.1">
    <property type="nucleotide sequence ID" value="NZ_WFLM01000001.1"/>
</dbReference>
<dbReference type="SUPFAM" id="SSF56796">
    <property type="entry name" value="Dehydroquinate synthase-like"/>
    <property type="match status" value="1"/>
</dbReference>
<keyword evidence="5" id="KW-0812">Transmembrane</keyword>
<feature type="domain" description="3-dehydroquinate synthase N-terminal" evidence="6">
    <location>
        <begin position="116"/>
        <end position="218"/>
    </location>
</feature>
<evidence type="ECO:0000256" key="5">
    <source>
        <dbReference type="SAM" id="Phobius"/>
    </source>
</evidence>
<reference evidence="8 9" key="1">
    <citation type="submission" date="2019-10" db="EMBL/GenBank/DDBJ databases">
        <title>New species of Slilvanegrellaceae.</title>
        <authorList>
            <person name="Pitt A."/>
            <person name="Hahn M.W."/>
        </authorList>
    </citation>
    <scope>NUCLEOTIDE SEQUENCE [LARGE SCALE GENOMIC DNA]</scope>
    <source>
        <strain evidence="8 9">SP-Ram-0.45-NSY-1</strain>
    </source>
</reference>
<dbReference type="Gene3D" id="3.40.50.1970">
    <property type="match status" value="1"/>
</dbReference>
<evidence type="ECO:0000259" key="7">
    <source>
        <dbReference type="Pfam" id="PF24621"/>
    </source>
</evidence>
<keyword evidence="5" id="KW-1133">Transmembrane helix</keyword>
<evidence type="ECO:0000259" key="6">
    <source>
        <dbReference type="Pfam" id="PF01761"/>
    </source>
</evidence>
<sequence length="417" mass="47917">MKHLLTKNYNDILMILNDFFLKGYTRKSLPEYDSSYKKELFDFACQIFKRGFISQKQNEDPNHLIPLPTILSQTEYISFLQNLNISHVFYFIDENLYEKQSTLKNFLNDKKHLLYKPDESTKSIETVYKWIEVLPNETQLIIVMGGGIILDIVGFIAGLLKIKVYYLPTTLLSSVDAGIGGKTGVNFYPYGKNQIGLFYEAEKLFCVPEYFQTLSQVDIICGLAEAIKHSWIFGEFLNDYESIIKIYQNNSSIEDFYYLISKSIKYKSTIVNLDLYESKDIRTSLNFGHTLAHIIEALAEDHSIQFLPHGIAVAHGLNFIIQSGLVSFSSDHQSMVNIIRDITYKYPIVIKNQISQIQIEKYLVQDKKNEDASQCALSLPSYGQFSLMNSNSVFLSVTKKYPVSLISKLMFEYITSN</sequence>